<dbReference type="InterPro" id="IPR036574">
    <property type="entry name" value="Scorpion_toxin-like_sf"/>
</dbReference>
<protein>
    <recommendedName>
        <fullName evidence="4">Knottin scorpion toxin-like domain-containing protein</fullName>
    </recommendedName>
</protein>
<keyword evidence="3" id="KW-1185">Reference proteome</keyword>
<evidence type="ECO:0000313" key="2">
    <source>
        <dbReference type="EMBL" id="MED6204330.1"/>
    </source>
</evidence>
<evidence type="ECO:0000256" key="1">
    <source>
        <dbReference type="SAM" id="SignalP"/>
    </source>
</evidence>
<reference evidence="2 3" key="1">
    <citation type="journal article" date="2023" name="Plants (Basel)">
        <title>Bridging the Gap: Combining Genomics and Transcriptomics Approaches to Understand Stylosanthes scabra, an Orphan Legume from the Brazilian Caatinga.</title>
        <authorList>
            <person name="Ferreira-Neto J.R.C."/>
            <person name="da Silva M.D."/>
            <person name="Binneck E."/>
            <person name="de Melo N.F."/>
            <person name="da Silva R.H."/>
            <person name="de Melo A.L.T.M."/>
            <person name="Pandolfi V."/>
            <person name="Bustamante F.O."/>
            <person name="Brasileiro-Vidal A.C."/>
            <person name="Benko-Iseppon A.M."/>
        </authorList>
    </citation>
    <scope>NUCLEOTIDE SEQUENCE [LARGE SCALE GENOMIC DNA]</scope>
    <source>
        <tissue evidence="2">Leaves</tissue>
    </source>
</reference>
<dbReference type="EMBL" id="JASCZI010241673">
    <property type="protein sequence ID" value="MED6204330.1"/>
    <property type="molecule type" value="Genomic_DNA"/>
</dbReference>
<comment type="caution">
    <text evidence="2">The sequence shown here is derived from an EMBL/GenBank/DDBJ whole genome shotgun (WGS) entry which is preliminary data.</text>
</comment>
<evidence type="ECO:0008006" key="4">
    <source>
        <dbReference type="Google" id="ProtNLM"/>
    </source>
</evidence>
<sequence length="85" mass="9896">MGRFQVFSCFFAIILLIASASEEKTEPKQQNCWRNSKTWPHARCFHSSVCHHHCRTLESAISGQCASFFRKCQCKFCEELPQPRN</sequence>
<dbReference type="Proteomes" id="UP001341840">
    <property type="component" value="Unassembled WGS sequence"/>
</dbReference>
<keyword evidence="1" id="KW-0732">Signal</keyword>
<name>A0ABU6Y3K3_9FABA</name>
<feature type="signal peptide" evidence="1">
    <location>
        <begin position="1"/>
        <end position="20"/>
    </location>
</feature>
<dbReference type="SUPFAM" id="SSF57095">
    <property type="entry name" value="Scorpion toxin-like"/>
    <property type="match status" value="1"/>
</dbReference>
<gene>
    <name evidence="2" type="ORF">PIB30_008147</name>
</gene>
<dbReference type="Gene3D" id="3.30.30.10">
    <property type="entry name" value="Knottin, scorpion toxin-like"/>
    <property type="match status" value="1"/>
</dbReference>
<evidence type="ECO:0000313" key="3">
    <source>
        <dbReference type="Proteomes" id="UP001341840"/>
    </source>
</evidence>
<proteinExistence type="predicted"/>
<accession>A0ABU6Y3K3</accession>
<organism evidence="2 3">
    <name type="scientific">Stylosanthes scabra</name>
    <dbReference type="NCBI Taxonomy" id="79078"/>
    <lineage>
        <taxon>Eukaryota</taxon>
        <taxon>Viridiplantae</taxon>
        <taxon>Streptophyta</taxon>
        <taxon>Embryophyta</taxon>
        <taxon>Tracheophyta</taxon>
        <taxon>Spermatophyta</taxon>
        <taxon>Magnoliopsida</taxon>
        <taxon>eudicotyledons</taxon>
        <taxon>Gunneridae</taxon>
        <taxon>Pentapetalae</taxon>
        <taxon>rosids</taxon>
        <taxon>fabids</taxon>
        <taxon>Fabales</taxon>
        <taxon>Fabaceae</taxon>
        <taxon>Papilionoideae</taxon>
        <taxon>50 kb inversion clade</taxon>
        <taxon>dalbergioids sensu lato</taxon>
        <taxon>Dalbergieae</taxon>
        <taxon>Pterocarpus clade</taxon>
        <taxon>Stylosanthes</taxon>
    </lineage>
</organism>
<feature type="chain" id="PRO_5045687197" description="Knottin scorpion toxin-like domain-containing protein" evidence="1">
    <location>
        <begin position="21"/>
        <end position="85"/>
    </location>
</feature>